<dbReference type="GeneID" id="11294573"/>
<protein>
    <submittedName>
        <fullName evidence="1">Uncharacterized protein</fullName>
    </submittedName>
</protein>
<gene>
    <name evidence="1" type="ORF">clP1_023</name>
</gene>
<dbReference type="RefSeq" id="YP_004934188.1">
    <property type="nucleotide sequence ID" value="NC_016161.1"/>
</dbReference>
<dbReference type="Proteomes" id="UP000005879">
    <property type="component" value="Segment"/>
</dbReference>
<reference evidence="1 2" key="1">
    <citation type="journal article" date="2012" name="Gene">
        <title>Genome sequence of the phage clP1, which infects the beer spoilage bacterium Pediococcus damnosus.</title>
        <authorList>
            <person name="Kelly D."/>
            <person name="O'Sullivan O."/>
            <person name="Mills S."/>
            <person name="McAuliffe O."/>
            <person name="Ross R.P."/>
            <person name="Neve H."/>
            <person name="Coffey A."/>
        </authorList>
    </citation>
    <scope>NUCLEOTIDE SEQUENCE [LARGE SCALE GENOMIC DNA]</scope>
</reference>
<proteinExistence type="predicted"/>
<dbReference type="EMBL" id="JN051154">
    <property type="protein sequence ID" value="AER59782.1"/>
    <property type="molecule type" value="Genomic_DNA"/>
</dbReference>
<organism evidence="1 2">
    <name type="scientific">Pediococcus phage cIP1</name>
    <dbReference type="NCBI Taxonomy" id="2681621"/>
    <lineage>
        <taxon>Viruses</taxon>
        <taxon>Duplodnaviria</taxon>
        <taxon>Heunggongvirae</taxon>
        <taxon>Uroviricota</taxon>
        <taxon>Caudoviricetes</taxon>
        <taxon>Coetzeevirus</taxon>
        <taxon>Coetzeevirus cIP1</taxon>
    </lineage>
</organism>
<keyword evidence="2" id="KW-1185">Reference proteome</keyword>
<sequence>MIYYIYRKESGNKKMMKREEFLKHFNIETDFTNHVEILENEARRKELREMCAIYNRTTTDAEFTEAMHRAGYEVIE</sequence>
<name>G8FV06_9CAUD</name>
<evidence type="ECO:0000313" key="1">
    <source>
        <dbReference type="EMBL" id="AER59782.1"/>
    </source>
</evidence>
<accession>G8FV06</accession>
<evidence type="ECO:0000313" key="2">
    <source>
        <dbReference type="Proteomes" id="UP000005879"/>
    </source>
</evidence>
<dbReference type="KEGG" id="vg:11294573"/>